<dbReference type="InterPro" id="IPR027417">
    <property type="entry name" value="P-loop_NTPase"/>
</dbReference>
<feature type="domain" description="ABC transporter" evidence="5">
    <location>
        <begin position="252"/>
        <end position="479"/>
    </location>
</feature>
<dbReference type="AlphaFoldDB" id="A0A3R8L0S1"/>
<evidence type="ECO:0000313" key="6">
    <source>
        <dbReference type="EMBL" id="RRK32531.1"/>
    </source>
</evidence>
<evidence type="ECO:0000256" key="2">
    <source>
        <dbReference type="ARBA" id="ARBA00022737"/>
    </source>
</evidence>
<keyword evidence="2" id="KW-0677">Repeat</keyword>
<proteinExistence type="predicted"/>
<dbReference type="SUPFAM" id="SSF52540">
    <property type="entry name" value="P-loop containing nucleoside triphosphate hydrolases"/>
    <property type="match status" value="2"/>
</dbReference>
<keyword evidence="4 6" id="KW-0067">ATP-binding</keyword>
<keyword evidence="1" id="KW-0813">Transport</keyword>
<protein>
    <submittedName>
        <fullName evidence="6">Sugar ABC transporter ATP-binding protein</fullName>
    </submittedName>
</protein>
<evidence type="ECO:0000256" key="3">
    <source>
        <dbReference type="ARBA" id="ARBA00022741"/>
    </source>
</evidence>
<dbReference type="PROSITE" id="PS50893">
    <property type="entry name" value="ABC_TRANSPORTER_2"/>
    <property type="match status" value="2"/>
</dbReference>
<keyword evidence="3" id="KW-0547">Nucleotide-binding</keyword>
<dbReference type="EMBL" id="RHJS01000002">
    <property type="protein sequence ID" value="RRK32531.1"/>
    <property type="molecule type" value="Genomic_DNA"/>
</dbReference>
<feature type="domain" description="ABC transporter" evidence="5">
    <location>
        <begin position="1"/>
        <end position="244"/>
    </location>
</feature>
<reference evidence="6" key="1">
    <citation type="submission" date="2018-10" db="EMBL/GenBank/DDBJ databases">
        <title>Schaedlerella arabinophila gen. nov. sp. nov., isolated from the mouse intestinal tract and comparative analysis with the genome of the closely related altered Schaedler flora strain ASF502.</title>
        <authorList>
            <person name="Miyake S."/>
            <person name="Soh M."/>
            <person name="Seedorf H."/>
        </authorList>
    </citation>
    <scope>NUCLEOTIDE SEQUENCE [LARGE SCALE GENOMIC DNA]</scope>
    <source>
        <strain evidence="6">DSM 106076</strain>
    </source>
</reference>
<evidence type="ECO:0000256" key="1">
    <source>
        <dbReference type="ARBA" id="ARBA00022448"/>
    </source>
</evidence>
<dbReference type="Pfam" id="PF00005">
    <property type="entry name" value="ABC_tran"/>
    <property type="match status" value="2"/>
</dbReference>
<comment type="caution">
    <text evidence="6">The sequence shown here is derived from an EMBL/GenBank/DDBJ whole genome shotgun (WGS) entry which is preliminary data.</text>
</comment>
<dbReference type="PANTHER" id="PTHR43790:SF9">
    <property type="entry name" value="GALACTOFURANOSE TRANSPORTER ATP-BINDING PROTEIN YTFR"/>
    <property type="match status" value="1"/>
</dbReference>
<organism evidence="6 7">
    <name type="scientific">Schaedlerella arabinosiphila</name>
    <dbReference type="NCBI Taxonomy" id="2044587"/>
    <lineage>
        <taxon>Bacteria</taxon>
        <taxon>Bacillati</taxon>
        <taxon>Bacillota</taxon>
        <taxon>Clostridia</taxon>
        <taxon>Lachnospirales</taxon>
        <taxon>Lachnospiraceae</taxon>
        <taxon>Schaedlerella</taxon>
    </lineage>
</organism>
<dbReference type="InterPro" id="IPR050107">
    <property type="entry name" value="ABC_carbohydrate_import_ATPase"/>
</dbReference>
<dbReference type="PANTHER" id="PTHR43790">
    <property type="entry name" value="CARBOHYDRATE TRANSPORT ATP-BINDING PROTEIN MG119-RELATED"/>
    <property type="match status" value="1"/>
</dbReference>
<dbReference type="GO" id="GO:0016887">
    <property type="term" value="F:ATP hydrolysis activity"/>
    <property type="evidence" value="ECO:0007669"/>
    <property type="project" value="InterPro"/>
</dbReference>
<evidence type="ECO:0000259" key="5">
    <source>
        <dbReference type="PROSITE" id="PS50893"/>
    </source>
</evidence>
<name>A0A3R8L0S1_9FIRM</name>
<keyword evidence="7" id="KW-1185">Reference proteome</keyword>
<evidence type="ECO:0000256" key="4">
    <source>
        <dbReference type="ARBA" id="ARBA00022840"/>
    </source>
</evidence>
<gene>
    <name evidence="6" type="ORF">EBB54_15070</name>
</gene>
<dbReference type="SMART" id="SM00382">
    <property type="entry name" value="AAA"/>
    <property type="match status" value="1"/>
</dbReference>
<dbReference type="GO" id="GO:0005524">
    <property type="term" value="F:ATP binding"/>
    <property type="evidence" value="ECO:0007669"/>
    <property type="project" value="UniProtKB-KW"/>
</dbReference>
<sequence length="485" mass="53927">MKPFCIETKHLTKISDRTLVDNINFTAYSGEFHAIIGSNGEGKTVFAKLLAGIRSITSGSILLDGKVLDIHDVSSAQKHGIYMLLEEQVMFPTLSVRENILSGSEYLLSASHIWAPSRKKENQVCREYLQMFGLELDPEMPVTELTVFEKRILQLIRVLIRRPRVLILDEFASCLTYDETERVFQVLKGLKEQQTAILFITHNYSVLLRYSDRVTIINDGTDIASFSRSEFHAKPFKEHVEALKLNFSYPSLRLPPGKEVVRFCHFSNPQLHDVDFTLHSGEIIGMAGLSSTEKASLIRAAIGDTRPASGSILFPGSQGRPKISLIGEQDSELALFSSQSIPFNITASDFGRTASHGFTSKKKAGLYARHCLGRLNFRNAGAEDKTRYLSTGNKQKLIIARSLFCGGSLYIYSDPAKNLDAASRLELYNILNALILEGAAILLISSDFAELIGMCSRIIPLKDGRQIGNYSTDYLSVQALSNTLE</sequence>
<dbReference type="Gene3D" id="3.40.50.300">
    <property type="entry name" value="P-loop containing nucleotide triphosphate hydrolases"/>
    <property type="match status" value="2"/>
</dbReference>
<evidence type="ECO:0000313" key="7">
    <source>
        <dbReference type="Proteomes" id="UP000274920"/>
    </source>
</evidence>
<dbReference type="InterPro" id="IPR003593">
    <property type="entry name" value="AAA+_ATPase"/>
</dbReference>
<dbReference type="Proteomes" id="UP000274920">
    <property type="component" value="Unassembled WGS sequence"/>
</dbReference>
<accession>A0A3R8L0S1</accession>
<dbReference type="InterPro" id="IPR003439">
    <property type="entry name" value="ABC_transporter-like_ATP-bd"/>
</dbReference>